<comment type="caution">
    <text evidence="1">The sequence shown here is derived from an EMBL/GenBank/DDBJ whole genome shotgun (WGS) entry which is preliminary data.</text>
</comment>
<feature type="non-terminal residue" evidence="1">
    <location>
        <position position="1"/>
    </location>
</feature>
<reference evidence="1 2" key="1">
    <citation type="journal article" date="2018" name="Front. Plant Sci.">
        <title>Red Clover (Trifolium pratense) and Zigzag Clover (T. medium) - A Picture of Genomic Similarities and Differences.</title>
        <authorList>
            <person name="Dluhosova J."/>
            <person name="Istvanek J."/>
            <person name="Nedelnik J."/>
            <person name="Repkova J."/>
        </authorList>
    </citation>
    <scope>NUCLEOTIDE SEQUENCE [LARGE SCALE GENOMIC DNA]</scope>
    <source>
        <strain evidence="2">cv. 10/8</strain>
        <tissue evidence="1">Leaf</tissue>
    </source>
</reference>
<proteinExistence type="predicted"/>
<evidence type="ECO:0000313" key="1">
    <source>
        <dbReference type="EMBL" id="MCI24367.1"/>
    </source>
</evidence>
<dbReference type="AlphaFoldDB" id="A0A392QKC9"/>
<sequence>AQSSDRLQWQHDPDKGYTVRGAYQLLTSHVSTTMDDAEKLI</sequence>
<name>A0A392QKC9_9FABA</name>
<evidence type="ECO:0000313" key="2">
    <source>
        <dbReference type="Proteomes" id="UP000265520"/>
    </source>
</evidence>
<organism evidence="1 2">
    <name type="scientific">Trifolium medium</name>
    <dbReference type="NCBI Taxonomy" id="97028"/>
    <lineage>
        <taxon>Eukaryota</taxon>
        <taxon>Viridiplantae</taxon>
        <taxon>Streptophyta</taxon>
        <taxon>Embryophyta</taxon>
        <taxon>Tracheophyta</taxon>
        <taxon>Spermatophyta</taxon>
        <taxon>Magnoliopsida</taxon>
        <taxon>eudicotyledons</taxon>
        <taxon>Gunneridae</taxon>
        <taxon>Pentapetalae</taxon>
        <taxon>rosids</taxon>
        <taxon>fabids</taxon>
        <taxon>Fabales</taxon>
        <taxon>Fabaceae</taxon>
        <taxon>Papilionoideae</taxon>
        <taxon>50 kb inversion clade</taxon>
        <taxon>NPAAA clade</taxon>
        <taxon>Hologalegina</taxon>
        <taxon>IRL clade</taxon>
        <taxon>Trifolieae</taxon>
        <taxon>Trifolium</taxon>
    </lineage>
</organism>
<dbReference type="Proteomes" id="UP000265520">
    <property type="component" value="Unassembled WGS sequence"/>
</dbReference>
<keyword evidence="2" id="KW-1185">Reference proteome</keyword>
<protein>
    <submittedName>
        <fullName evidence="1">Uncharacterized protein</fullName>
    </submittedName>
</protein>
<dbReference type="EMBL" id="LXQA010141037">
    <property type="protein sequence ID" value="MCI24367.1"/>
    <property type="molecule type" value="Genomic_DNA"/>
</dbReference>
<accession>A0A392QKC9</accession>